<evidence type="ECO:0000313" key="3">
    <source>
        <dbReference type="Proteomes" id="UP000095009"/>
    </source>
</evidence>
<dbReference type="SUPFAM" id="SSF52047">
    <property type="entry name" value="RNI-like"/>
    <property type="match status" value="1"/>
</dbReference>
<sequence>QGPLFPCLLVNKQWNETANRILYRNLYFDTLDKWNCFNSKENNNDLSMIIITKKLVLSKLPLTGAVDAANITRLRGNIEWLEIYMCPSILPPLELFTSSLRNILLPGCALVNDSTLYAIGRNCPDLETLDLRACSRITDQGLKFIARTCLKLKTLNVGQTLNSRSGITHNSIKEIARYTSVTTLGVSGCAITDQTVWEIALYRGKNLERLSLNNCKLLTNESIPRILGYVPNLSVLEMRGCVNITNMRPVLEFKRFQLALGRTPLIEGCVVIKRRLQEMDWALTMEVSRDVLSHCIEWIYKADYDKNN</sequence>
<dbReference type="Pfam" id="PF25372">
    <property type="entry name" value="DUF7885"/>
    <property type="match status" value="1"/>
</dbReference>
<dbReference type="EMBL" id="KV454410">
    <property type="protein sequence ID" value="ODQ65438.1"/>
    <property type="molecule type" value="Genomic_DNA"/>
</dbReference>
<accession>A0A1E3PJB2</accession>
<evidence type="ECO:0000313" key="2">
    <source>
        <dbReference type="EMBL" id="ODQ65438.1"/>
    </source>
</evidence>
<feature type="non-terminal residue" evidence="2">
    <location>
        <position position="1"/>
    </location>
</feature>
<feature type="domain" description="F-box/LRR-repeat protein 15-like leucin rich repeat" evidence="1">
    <location>
        <begin position="97"/>
        <end position="246"/>
    </location>
</feature>
<reference evidence="2 3" key="1">
    <citation type="journal article" date="2016" name="Proc. Natl. Acad. Sci. U.S.A.">
        <title>Comparative genomics of biotechnologically important yeasts.</title>
        <authorList>
            <person name="Riley R."/>
            <person name="Haridas S."/>
            <person name="Wolfe K.H."/>
            <person name="Lopes M.R."/>
            <person name="Hittinger C.T."/>
            <person name="Goeker M."/>
            <person name="Salamov A.A."/>
            <person name="Wisecaver J.H."/>
            <person name="Long T.M."/>
            <person name="Calvey C.H."/>
            <person name="Aerts A.L."/>
            <person name="Barry K.W."/>
            <person name="Choi C."/>
            <person name="Clum A."/>
            <person name="Coughlan A.Y."/>
            <person name="Deshpande S."/>
            <person name="Douglass A.P."/>
            <person name="Hanson S.J."/>
            <person name="Klenk H.-P."/>
            <person name="LaButti K.M."/>
            <person name="Lapidus A."/>
            <person name="Lindquist E.A."/>
            <person name="Lipzen A.M."/>
            <person name="Meier-Kolthoff J.P."/>
            <person name="Ohm R.A."/>
            <person name="Otillar R.P."/>
            <person name="Pangilinan J.L."/>
            <person name="Peng Y."/>
            <person name="Rokas A."/>
            <person name="Rosa C.A."/>
            <person name="Scheuner C."/>
            <person name="Sibirny A.A."/>
            <person name="Slot J.C."/>
            <person name="Stielow J.B."/>
            <person name="Sun H."/>
            <person name="Kurtzman C.P."/>
            <person name="Blackwell M."/>
            <person name="Grigoriev I.V."/>
            <person name="Jeffries T.W."/>
        </authorList>
    </citation>
    <scope>NUCLEOTIDE SEQUENCE [LARGE SCALE GENOMIC DNA]</scope>
    <source>
        <strain evidence="2 3">DSM 6958</strain>
    </source>
</reference>
<keyword evidence="3" id="KW-1185">Reference proteome</keyword>
<dbReference type="PANTHER" id="PTHR13318">
    <property type="entry name" value="PARTNER OF PAIRED, ISOFORM B-RELATED"/>
    <property type="match status" value="1"/>
</dbReference>
<organism evidence="2 3">
    <name type="scientific">Nadsonia fulvescens var. elongata DSM 6958</name>
    <dbReference type="NCBI Taxonomy" id="857566"/>
    <lineage>
        <taxon>Eukaryota</taxon>
        <taxon>Fungi</taxon>
        <taxon>Dikarya</taxon>
        <taxon>Ascomycota</taxon>
        <taxon>Saccharomycotina</taxon>
        <taxon>Dipodascomycetes</taxon>
        <taxon>Dipodascales</taxon>
        <taxon>Dipodascales incertae sedis</taxon>
        <taxon>Nadsonia</taxon>
    </lineage>
</organism>
<evidence type="ECO:0000259" key="1">
    <source>
        <dbReference type="Pfam" id="PF25372"/>
    </source>
</evidence>
<dbReference type="GO" id="GO:0031146">
    <property type="term" value="P:SCF-dependent proteasomal ubiquitin-dependent protein catabolic process"/>
    <property type="evidence" value="ECO:0007669"/>
    <property type="project" value="TreeGrafter"/>
</dbReference>
<dbReference type="PANTHER" id="PTHR13318:SF95">
    <property type="entry name" value="F-BOX PROTEIN YLR352W"/>
    <property type="match status" value="1"/>
</dbReference>
<dbReference type="GO" id="GO:0019005">
    <property type="term" value="C:SCF ubiquitin ligase complex"/>
    <property type="evidence" value="ECO:0007669"/>
    <property type="project" value="TreeGrafter"/>
</dbReference>
<dbReference type="InterPro" id="IPR057207">
    <property type="entry name" value="FBXL15_LRR"/>
</dbReference>
<dbReference type="InterPro" id="IPR006553">
    <property type="entry name" value="Leu-rich_rpt_Cys-con_subtyp"/>
</dbReference>
<dbReference type="STRING" id="857566.A0A1E3PJB2"/>
<dbReference type="Gene3D" id="3.80.10.10">
    <property type="entry name" value="Ribonuclease Inhibitor"/>
    <property type="match status" value="1"/>
</dbReference>
<dbReference type="AlphaFoldDB" id="A0A1E3PJB2"/>
<name>A0A1E3PJB2_9ASCO</name>
<dbReference type="Proteomes" id="UP000095009">
    <property type="component" value="Unassembled WGS sequence"/>
</dbReference>
<gene>
    <name evidence="2" type="ORF">NADFUDRAFT_4658</name>
</gene>
<dbReference type="OrthoDB" id="550575at2759"/>
<dbReference type="InterPro" id="IPR032675">
    <property type="entry name" value="LRR_dom_sf"/>
</dbReference>
<feature type="non-terminal residue" evidence="2">
    <location>
        <position position="308"/>
    </location>
</feature>
<dbReference type="SMART" id="SM00367">
    <property type="entry name" value="LRR_CC"/>
    <property type="match status" value="5"/>
</dbReference>
<protein>
    <submittedName>
        <fullName evidence="2">RNI-like protein</fullName>
    </submittedName>
</protein>
<proteinExistence type="predicted"/>